<dbReference type="PANTHER" id="PTHR43657:SF1">
    <property type="entry name" value="ALTERED INHERITANCE OF MITOCHONDRIA PROTEIN 24, MITOCHONDRIAL"/>
    <property type="match status" value="1"/>
</dbReference>
<evidence type="ECO:0000313" key="2">
    <source>
        <dbReference type="Proteomes" id="UP000579281"/>
    </source>
</evidence>
<accession>A0A841L560</accession>
<comment type="caution">
    <text evidence="1">The sequence shown here is derived from an EMBL/GenBank/DDBJ whole genome shotgun (WGS) entry which is preliminary data.</text>
</comment>
<evidence type="ECO:0000313" key="1">
    <source>
        <dbReference type="EMBL" id="MBB6217549.1"/>
    </source>
</evidence>
<dbReference type="Proteomes" id="UP000579281">
    <property type="component" value="Unassembled WGS sequence"/>
</dbReference>
<reference evidence="1 2" key="1">
    <citation type="submission" date="2020-08" db="EMBL/GenBank/DDBJ databases">
        <title>Genomic Encyclopedia of Type Strains, Phase IV (KMG-IV): sequencing the most valuable type-strain genomes for metagenomic binning, comparative biology and taxonomic classification.</title>
        <authorList>
            <person name="Goeker M."/>
        </authorList>
    </citation>
    <scope>NUCLEOTIDE SEQUENCE [LARGE SCALE GENOMIC DNA]</scope>
    <source>
        <strain evidence="1 2">DSM 103526</strain>
    </source>
</reference>
<dbReference type="NCBIfam" id="TIGR00266">
    <property type="entry name" value="TIGR00266 family protein"/>
    <property type="match status" value="1"/>
</dbReference>
<name>A0A841L560_9FIRM</name>
<dbReference type="InterPro" id="IPR016031">
    <property type="entry name" value="Trp_RNA-bd_attenuator-like_dom"/>
</dbReference>
<dbReference type="AlphaFoldDB" id="A0A841L560"/>
<dbReference type="SUPFAM" id="SSF51219">
    <property type="entry name" value="TRAP-like"/>
    <property type="match status" value="1"/>
</dbReference>
<dbReference type="Pfam" id="PF01987">
    <property type="entry name" value="AIM24"/>
    <property type="match status" value="1"/>
</dbReference>
<keyword evidence="2" id="KW-1185">Reference proteome</keyword>
<proteinExistence type="predicted"/>
<dbReference type="PANTHER" id="PTHR43657">
    <property type="entry name" value="TRYPTOPHAN RNA-BINDING ATTENUATOR PROTEIN-LIKE PROTEIN"/>
    <property type="match status" value="1"/>
</dbReference>
<dbReference type="EMBL" id="JACHEN010000025">
    <property type="protein sequence ID" value="MBB6217549.1"/>
    <property type="molecule type" value="Genomic_DNA"/>
</dbReference>
<dbReference type="Gene3D" id="3.60.160.10">
    <property type="entry name" value="Mitochondrial biogenesis AIM24"/>
    <property type="match status" value="1"/>
</dbReference>
<dbReference type="RefSeq" id="WP_184312048.1">
    <property type="nucleotide sequence ID" value="NZ_JACHEN010000025.1"/>
</dbReference>
<protein>
    <submittedName>
        <fullName evidence="1">Uncharacterized protein (TIGR00266 family)</fullName>
    </submittedName>
</protein>
<organism evidence="1 2">
    <name type="scientific">Anaerosolibacter carboniphilus</name>
    <dbReference type="NCBI Taxonomy" id="1417629"/>
    <lineage>
        <taxon>Bacteria</taxon>
        <taxon>Bacillati</taxon>
        <taxon>Bacillota</taxon>
        <taxon>Clostridia</taxon>
        <taxon>Peptostreptococcales</taxon>
        <taxon>Thermotaleaceae</taxon>
        <taxon>Anaerosolibacter</taxon>
    </lineage>
</organism>
<dbReference type="InterPro" id="IPR002838">
    <property type="entry name" value="AIM24"/>
</dbReference>
<dbReference type="InterPro" id="IPR036983">
    <property type="entry name" value="AIM24_sf"/>
</dbReference>
<sequence length="228" mass="24729">MKYEIRGGSLPVVLMELQRGESVFTESGGMGWMTDDFNMETNMEGGLFGGIARKLAGESLFMTTYTCTSPNGTIAFPSSFPGKILPMALGNGQSVICQKKSFLCGERSVNLEIFFRKKLGSGLFGGEGFILQKISGPGLAFMEFDGEVVEYTLGNGEVMKVDTGHVAMFEPTVSFDIEMLKGFKNILFGGEGLFLAKLKGPGKVWLQTMPIQNLAKNIIPFMPPSGKD</sequence>
<gene>
    <name evidence="1" type="ORF">HNQ80_003672</name>
</gene>